<dbReference type="EMBL" id="JBJIAA010000017">
    <property type="protein sequence ID" value="MFL0252447.1"/>
    <property type="molecule type" value="Genomic_DNA"/>
</dbReference>
<dbReference type="GO" id="GO:0004601">
    <property type="term" value="F:peroxidase activity"/>
    <property type="evidence" value="ECO:0007669"/>
    <property type="project" value="UniProtKB-KW"/>
</dbReference>
<dbReference type="SUPFAM" id="SSF52833">
    <property type="entry name" value="Thioredoxin-like"/>
    <property type="match status" value="1"/>
</dbReference>
<dbReference type="HAMAP" id="MF_00269">
    <property type="entry name" value="Tpx"/>
    <property type="match status" value="1"/>
</dbReference>
<gene>
    <name evidence="6 8" type="primary">tpx</name>
    <name evidence="8" type="ORF">ACJDT4_18715</name>
</gene>
<evidence type="ECO:0000313" key="9">
    <source>
        <dbReference type="Proteomes" id="UP001623592"/>
    </source>
</evidence>
<organism evidence="8 9">
    <name type="scientific">Clostridium neuense</name>
    <dbReference type="NCBI Taxonomy" id="1728934"/>
    <lineage>
        <taxon>Bacteria</taxon>
        <taxon>Bacillati</taxon>
        <taxon>Bacillota</taxon>
        <taxon>Clostridia</taxon>
        <taxon>Eubacteriales</taxon>
        <taxon>Clostridiaceae</taxon>
        <taxon>Clostridium</taxon>
    </lineage>
</organism>
<keyword evidence="4 6" id="KW-1015">Disulfide bond</keyword>
<dbReference type="InterPro" id="IPR018219">
    <property type="entry name" value="Tpx_CS"/>
</dbReference>
<comment type="function">
    <text evidence="6">Thiol-specific peroxidase that catalyzes the reduction of hydrogen peroxide and organic hydroperoxides to water and alcohols, respectively. Plays a role in cell protection against oxidative stress by detoxifying peroxides.</text>
</comment>
<comment type="miscellaneous">
    <text evidence="6">The active site is a conserved redox-active cysteine residue, the peroxidatic cysteine (C(P)), which makes the nucleophilic attack on the peroxide substrate. The peroxide oxidizes the C(P)-SH to cysteine sulfenic acid (C(P)-SOH), which then reacts with another cysteine residue, the resolving cysteine (C(R)), to form a disulfide bridge. The disulfide is subsequently reduced by an appropriate electron donor to complete the catalytic cycle. In this atypical 2-Cys peroxiredoxin, C(R) is present in the same subunit to form an intramolecular disulfide. The disulfide is subsequently reduced by thioredoxin.</text>
</comment>
<dbReference type="CDD" id="cd03014">
    <property type="entry name" value="PRX_Atyp2cys"/>
    <property type="match status" value="1"/>
</dbReference>
<reference evidence="8 9" key="1">
    <citation type="submission" date="2024-11" db="EMBL/GenBank/DDBJ databases">
        <authorList>
            <person name="Heng Y.C."/>
            <person name="Lim A.C.H."/>
            <person name="Lee J.K.Y."/>
            <person name="Kittelmann S."/>
        </authorList>
    </citation>
    <scope>NUCLEOTIDE SEQUENCE [LARGE SCALE GENOMIC DNA]</scope>
    <source>
        <strain evidence="8 9">WILCCON 0114</strain>
    </source>
</reference>
<evidence type="ECO:0000259" key="7">
    <source>
        <dbReference type="PROSITE" id="PS51352"/>
    </source>
</evidence>
<dbReference type="EC" id="1.11.1.24" evidence="6"/>
<comment type="similarity">
    <text evidence="6">Belongs to the peroxiredoxin family. Tpx subfamily.</text>
</comment>
<dbReference type="InterPro" id="IPR002065">
    <property type="entry name" value="TPX"/>
</dbReference>
<dbReference type="Gene3D" id="3.40.30.10">
    <property type="entry name" value="Glutaredoxin"/>
    <property type="match status" value="1"/>
</dbReference>
<keyword evidence="2 6" id="KW-0049">Antioxidant</keyword>
<dbReference type="PROSITE" id="PS51352">
    <property type="entry name" value="THIOREDOXIN_2"/>
    <property type="match status" value="1"/>
</dbReference>
<dbReference type="NCBIfam" id="NF001808">
    <property type="entry name" value="PRK00522.1"/>
    <property type="match status" value="1"/>
</dbReference>
<evidence type="ECO:0000313" key="8">
    <source>
        <dbReference type="EMBL" id="MFL0252447.1"/>
    </source>
</evidence>
<feature type="domain" description="Thioredoxin" evidence="7">
    <location>
        <begin position="17"/>
        <end position="164"/>
    </location>
</feature>
<dbReference type="InterPro" id="IPR050455">
    <property type="entry name" value="Tpx_Peroxidase_subfamily"/>
</dbReference>
<comment type="catalytic activity">
    <reaction evidence="6">
        <text>a hydroperoxide + [thioredoxin]-dithiol = an alcohol + [thioredoxin]-disulfide + H2O</text>
        <dbReference type="Rhea" id="RHEA:62620"/>
        <dbReference type="Rhea" id="RHEA-COMP:10698"/>
        <dbReference type="Rhea" id="RHEA-COMP:10700"/>
        <dbReference type="ChEBI" id="CHEBI:15377"/>
        <dbReference type="ChEBI" id="CHEBI:29950"/>
        <dbReference type="ChEBI" id="CHEBI:30879"/>
        <dbReference type="ChEBI" id="CHEBI:35924"/>
        <dbReference type="ChEBI" id="CHEBI:50058"/>
        <dbReference type="EC" id="1.11.1.24"/>
    </reaction>
</comment>
<accession>A0ABW8TIV2</accession>
<keyword evidence="5 6" id="KW-0676">Redox-active center</keyword>
<name>A0ABW8TIV2_9CLOT</name>
<evidence type="ECO:0000256" key="1">
    <source>
        <dbReference type="ARBA" id="ARBA00022559"/>
    </source>
</evidence>
<dbReference type="Proteomes" id="UP001623592">
    <property type="component" value="Unassembled WGS sequence"/>
</dbReference>
<dbReference type="PANTHER" id="PTHR43110">
    <property type="entry name" value="THIOL PEROXIDASE"/>
    <property type="match status" value="1"/>
</dbReference>
<comment type="caution">
    <text evidence="8">The sequence shown here is derived from an EMBL/GenBank/DDBJ whole genome shotgun (WGS) entry which is preliminary data.</text>
</comment>
<evidence type="ECO:0000256" key="4">
    <source>
        <dbReference type="ARBA" id="ARBA00023157"/>
    </source>
</evidence>
<proteinExistence type="inferred from homology"/>
<dbReference type="Pfam" id="PF08534">
    <property type="entry name" value="Redoxin"/>
    <property type="match status" value="1"/>
</dbReference>
<dbReference type="InterPro" id="IPR013740">
    <property type="entry name" value="Redoxin"/>
</dbReference>
<keyword evidence="9" id="KW-1185">Reference proteome</keyword>
<evidence type="ECO:0000256" key="3">
    <source>
        <dbReference type="ARBA" id="ARBA00023002"/>
    </source>
</evidence>
<protein>
    <recommendedName>
        <fullName evidence="6">Thiol peroxidase</fullName>
        <shortName evidence="6">Tpx</shortName>
        <ecNumber evidence="6">1.11.1.24</ecNumber>
    </recommendedName>
    <alternativeName>
        <fullName evidence="6">Peroxiredoxin tpx</fullName>
        <shortName evidence="6">Prx</shortName>
    </alternativeName>
    <alternativeName>
        <fullName evidence="6">Thioredoxin peroxidase</fullName>
    </alternativeName>
    <alternativeName>
        <fullName evidence="6">Thioredoxin-dependent peroxiredoxin</fullName>
    </alternativeName>
</protein>
<dbReference type="InterPro" id="IPR036249">
    <property type="entry name" value="Thioredoxin-like_sf"/>
</dbReference>
<dbReference type="PANTHER" id="PTHR43110:SF1">
    <property type="entry name" value="THIOL PEROXIDASE"/>
    <property type="match status" value="1"/>
</dbReference>
<dbReference type="RefSeq" id="WP_406789103.1">
    <property type="nucleotide sequence ID" value="NZ_JBJIAA010000017.1"/>
</dbReference>
<keyword evidence="3 6" id="KW-0560">Oxidoreductase</keyword>
<dbReference type="InterPro" id="IPR013766">
    <property type="entry name" value="Thioredoxin_domain"/>
</dbReference>
<comment type="subunit">
    <text evidence="6">Homodimer.</text>
</comment>
<keyword evidence="1 6" id="KW-0575">Peroxidase</keyword>
<feature type="disulfide bond" description="Redox-active" evidence="6">
    <location>
        <begin position="58"/>
        <end position="92"/>
    </location>
</feature>
<sequence length="164" mass="18222">MKVKFQGKEVTLIGNELKVGGKFPDFTATNNSLEQVSLKDTKGIRIFLSVPSIDTPVCDLEVKTFNKRASELEGVTVYTISMDLPFAQGRWCGAEGIENVVTLSDYKDRDFGNSTGTYVKELGLLTRAAFVVDSDNKITYAKYLEEIADYPNYDEILEAAKKAK</sequence>
<evidence type="ECO:0000256" key="2">
    <source>
        <dbReference type="ARBA" id="ARBA00022862"/>
    </source>
</evidence>
<feature type="active site" description="Cysteine sulfenic acid (-SOH) intermediate" evidence="6">
    <location>
        <position position="58"/>
    </location>
</feature>
<dbReference type="PROSITE" id="PS01265">
    <property type="entry name" value="TPX"/>
    <property type="match status" value="1"/>
</dbReference>
<evidence type="ECO:0000256" key="5">
    <source>
        <dbReference type="ARBA" id="ARBA00023284"/>
    </source>
</evidence>
<evidence type="ECO:0000256" key="6">
    <source>
        <dbReference type="HAMAP-Rule" id="MF_00269"/>
    </source>
</evidence>